<dbReference type="AlphaFoldDB" id="A0A382H855"/>
<sequence>MLKSRLFKNSIYTIAALSCVGLVPFLFNILVARTFGKDVLGEVNIALSFSLIITLFV</sequence>
<feature type="non-terminal residue" evidence="2">
    <location>
        <position position="57"/>
    </location>
</feature>
<keyword evidence="1" id="KW-0472">Membrane</keyword>
<keyword evidence="1" id="KW-1133">Transmembrane helix</keyword>
<feature type="transmembrane region" description="Helical" evidence="1">
    <location>
        <begin position="12"/>
        <end position="33"/>
    </location>
</feature>
<evidence type="ECO:0000313" key="2">
    <source>
        <dbReference type="EMBL" id="SVB83476.1"/>
    </source>
</evidence>
<name>A0A382H855_9ZZZZ</name>
<feature type="transmembrane region" description="Helical" evidence="1">
    <location>
        <begin position="39"/>
        <end position="56"/>
    </location>
</feature>
<protein>
    <submittedName>
        <fullName evidence="2">Uncharacterized protein</fullName>
    </submittedName>
</protein>
<gene>
    <name evidence="2" type="ORF">METZ01_LOCUS236330</name>
</gene>
<dbReference type="PROSITE" id="PS51257">
    <property type="entry name" value="PROKAR_LIPOPROTEIN"/>
    <property type="match status" value="1"/>
</dbReference>
<evidence type="ECO:0000256" key="1">
    <source>
        <dbReference type="SAM" id="Phobius"/>
    </source>
</evidence>
<proteinExistence type="predicted"/>
<reference evidence="2" key="1">
    <citation type="submission" date="2018-05" db="EMBL/GenBank/DDBJ databases">
        <authorList>
            <person name="Lanie J.A."/>
            <person name="Ng W.-L."/>
            <person name="Kazmierczak K.M."/>
            <person name="Andrzejewski T.M."/>
            <person name="Davidsen T.M."/>
            <person name="Wayne K.J."/>
            <person name="Tettelin H."/>
            <person name="Glass J.I."/>
            <person name="Rusch D."/>
            <person name="Podicherti R."/>
            <person name="Tsui H.-C.T."/>
            <person name="Winkler M.E."/>
        </authorList>
    </citation>
    <scope>NUCLEOTIDE SEQUENCE</scope>
</reference>
<organism evidence="2">
    <name type="scientific">marine metagenome</name>
    <dbReference type="NCBI Taxonomy" id="408172"/>
    <lineage>
        <taxon>unclassified sequences</taxon>
        <taxon>metagenomes</taxon>
        <taxon>ecological metagenomes</taxon>
    </lineage>
</organism>
<keyword evidence="1" id="KW-0812">Transmembrane</keyword>
<accession>A0A382H855</accession>
<dbReference type="EMBL" id="UINC01059737">
    <property type="protein sequence ID" value="SVB83476.1"/>
    <property type="molecule type" value="Genomic_DNA"/>
</dbReference>